<dbReference type="Gene3D" id="3.20.20.450">
    <property type="entry name" value="EAL domain"/>
    <property type="match status" value="1"/>
</dbReference>
<evidence type="ECO:0000259" key="2">
    <source>
        <dbReference type="PROSITE" id="PS50112"/>
    </source>
</evidence>
<dbReference type="PROSITE" id="PS50883">
    <property type="entry name" value="EAL"/>
    <property type="match status" value="1"/>
</dbReference>
<dbReference type="PANTHER" id="PTHR44757">
    <property type="entry name" value="DIGUANYLATE CYCLASE DGCP"/>
    <property type="match status" value="1"/>
</dbReference>
<dbReference type="SMART" id="SM00052">
    <property type="entry name" value="EAL"/>
    <property type="match status" value="1"/>
</dbReference>
<dbReference type="InterPro" id="IPR000700">
    <property type="entry name" value="PAS-assoc_C"/>
</dbReference>
<dbReference type="SMART" id="SM00267">
    <property type="entry name" value="GGDEF"/>
    <property type="match status" value="1"/>
</dbReference>
<evidence type="ECO:0000256" key="1">
    <source>
        <dbReference type="SAM" id="Phobius"/>
    </source>
</evidence>
<dbReference type="SMART" id="SM00091">
    <property type="entry name" value="PAS"/>
    <property type="match status" value="1"/>
</dbReference>
<dbReference type="CDD" id="cd00130">
    <property type="entry name" value="PAS"/>
    <property type="match status" value="1"/>
</dbReference>
<dbReference type="CDD" id="cd01948">
    <property type="entry name" value="EAL"/>
    <property type="match status" value="1"/>
</dbReference>
<dbReference type="InterPro" id="IPR035965">
    <property type="entry name" value="PAS-like_dom_sf"/>
</dbReference>
<dbReference type="InterPro" id="IPR000160">
    <property type="entry name" value="GGDEF_dom"/>
</dbReference>
<dbReference type="PANTHER" id="PTHR44757:SF2">
    <property type="entry name" value="BIOFILM ARCHITECTURE MAINTENANCE PROTEIN MBAA"/>
    <property type="match status" value="1"/>
</dbReference>
<protein>
    <submittedName>
        <fullName evidence="6">EAL domain-containing protein</fullName>
    </submittedName>
</protein>
<dbReference type="SUPFAM" id="SSF141868">
    <property type="entry name" value="EAL domain-like"/>
    <property type="match status" value="1"/>
</dbReference>
<accession>A0AA95EYU1</accession>
<keyword evidence="7" id="KW-1185">Reference proteome</keyword>
<dbReference type="NCBIfam" id="TIGR00254">
    <property type="entry name" value="GGDEF"/>
    <property type="match status" value="1"/>
</dbReference>
<dbReference type="PROSITE" id="PS50112">
    <property type="entry name" value="PAS"/>
    <property type="match status" value="1"/>
</dbReference>
<dbReference type="InterPro" id="IPR000014">
    <property type="entry name" value="PAS"/>
</dbReference>
<dbReference type="InterPro" id="IPR013656">
    <property type="entry name" value="PAS_4"/>
</dbReference>
<dbReference type="NCBIfam" id="TIGR00229">
    <property type="entry name" value="sensory_box"/>
    <property type="match status" value="1"/>
</dbReference>
<dbReference type="InterPro" id="IPR001610">
    <property type="entry name" value="PAC"/>
</dbReference>
<keyword evidence="1" id="KW-0472">Membrane</keyword>
<sequence length="604" mass="69215">MNDWFDVDKWLIWNVTALLLAASAALVTWWLRSRRIQLSFPHQPSYQQEIMDSLYHNSPLIFAIINRKGKFQDINRDPDELIGYSKAELAGKSFFQFLDEQSVEKTRQTFLSTLQGEKLSLEVRVQHKQGQGKDLNITTSPVVRRGKIIGILVFILDISERKRSSERIRHMAYYDDMTGLPNRRFFTKRLQEKLDASRTTKERIAVCYMDLDRFKLINASFGRDFGDIILMQIAERLTRCLPNPGDLARMEGDEFVAVLDHINDDEDVRRRLDEIMAMLEEPFDLNGIPVEITVSIGVALHQGESDEASMLMKRADTALHRMKENGKGDYLLHTSEMDPIALHKLTLQHEMRQALRNNEFILYYQPKYDLGTGKIVGMEALVRWQHPERGIVPPNEFISASEESGMIVELGDWVIQEACRQNKVWQTEGLPCIPVSVNLSIRQFSHRNITNKIAKVLMETGLDPQYLELEITESMTIDFERTMQCLKELTALGVKFSIDDFGTGYSSFHYLKKLPISRLKIDRSFVRDIQQDPNDAAIVAAIIAMAHNLQLQVIAEGVESESQVQFLRKHRCDEMQGFFGSPPVPSSGFQALLQNHHVNAALSV</sequence>
<dbReference type="EMBL" id="CP119317">
    <property type="protein sequence ID" value="WEK55279.1"/>
    <property type="molecule type" value="Genomic_DNA"/>
</dbReference>
<evidence type="ECO:0000313" key="6">
    <source>
        <dbReference type="EMBL" id="WEK55279.1"/>
    </source>
</evidence>
<dbReference type="SUPFAM" id="SSF55073">
    <property type="entry name" value="Nucleotide cyclase"/>
    <property type="match status" value="1"/>
</dbReference>
<dbReference type="CDD" id="cd01949">
    <property type="entry name" value="GGDEF"/>
    <property type="match status" value="1"/>
</dbReference>
<dbReference type="FunFam" id="3.20.20.450:FF:000001">
    <property type="entry name" value="Cyclic di-GMP phosphodiesterase yahA"/>
    <property type="match status" value="1"/>
</dbReference>
<dbReference type="SUPFAM" id="SSF55785">
    <property type="entry name" value="PYP-like sensor domain (PAS domain)"/>
    <property type="match status" value="1"/>
</dbReference>
<dbReference type="Gene3D" id="3.30.450.20">
    <property type="entry name" value="PAS domain"/>
    <property type="match status" value="1"/>
</dbReference>
<dbReference type="Pfam" id="PF00990">
    <property type="entry name" value="GGDEF"/>
    <property type="match status" value="1"/>
</dbReference>
<name>A0AA95EYU1_9BACL</name>
<dbReference type="SMART" id="SM00086">
    <property type="entry name" value="PAC"/>
    <property type="match status" value="1"/>
</dbReference>
<gene>
    <name evidence="6" type="ORF">P0Y55_04230</name>
</gene>
<dbReference type="Proteomes" id="UP001178662">
    <property type="component" value="Chromosome"/>
</dbReference>
<feature type="domain" description="GGDEF" evidence="5">
    <location>
        <begin position="202"/>
        <end position="335"/>
    </location>
</feature>
<feature type="transmembrane region" description="Helical" evidence="1">
    <location>
        <begin position="12"/>
        <end position="31"/>
    </location>
</feature>
<organism evidence="6 7">
    <name type="scientific">Candidatus Cohnella colombiensis</name>
    <dbReference type="NCBI Taxonomy" id="3121368"/>
    <lineage>
        <taxon>Bacteria</taxon>
        <taxon>Bacillati</taxon>
        <taxon>Bacillota</taxon>
        <taxon>Bacilli</taxon>
        <taxon>Bacillales</taxon>
        <taxon>Paenibacillaceae</taxon>
        <taxon>Cohnella</taxon>
    </lineage>
</organism>
<feature type="domain" description="PAC" evidence="3">
    <location>
        <begin position="119"/>
        <end position="170"/>
    </location>
</feature>
<feature type="domain" description="EAL" evidence="4">
    <location>
        <begin position="344"/>
        <end position="597"/>
    </location>
</feature>
<evidence type="ECO:0000313" key="7">
    <source>
        <dbReference type="Proteomes" id="UP001178662"/>
    </source>
</evidence>
<dbReference type="Pfam" id="PF00563">
    <property type="entry name" value="EAL"/>
    <property type="match status" value="1"/>
</dbReference>
<dbReference type="Gene3D" id="3.30.70.270">
    <property type="match status" value="1"/>
</dbReference>
<evidence type="ECO:0000259" key="5">
    <source>
        <dbReference type="PROSITE" id="PS50887"/>
    </source>
</evidence>
<dbReference type="InterPro" id="IPR052155">
    <property type="entry name" value="Biofilm_reg_signaling"/>
</dbReference>
<dbReference type="PROSITE" id="PS50887">
    <property type="entry name" value="GGDEF"/>
    <property type="match status" value="1"/>
</dbReference>
<proteinExistence type="predicted"/>
<feature type="domain" description="PAS" evidence="2">
    <location>
        <begin position="47"/>
        <end position="117"/>
    </location>
</feature>
<evidence type="ECO:0000259" key="4">
    <source>
        <dbReference type="PROSITE" id="PS50883"/>
    </source>
</evidence>
<evidence type="ECO:0000259" key="3">
    <source>
        <dbReference type="PROSITE" id="PS50113"/>
    </source>
</evidence>
<reference evidence="6" key="1">
    <citation type="submission" date="2023-03" db="EMBL/GenBank/DDBJ databases">
        <title>Andean soil-derived lignocellulolytic bacterial consortium as a source of novel taxa and putative plastic-active enzymes.</title>
        <authorList>
            <person name="Diaz-Garcia L."/>
            <person name="Chuvochina M."/>
            <person name="Feuerriegel G."/>
            <person name="Bunk B."/>
            <person name="Sproer C."/>
            <person name="Streit W.R."/>
            <person name="Rodriguez L.M."/>
            <person name="Overmann J."/>
            <person name="Jimenez D.J."/>
        </authorList>
    </citation>
    <scope>NUCLEOTIDE SEQUENCE</scope>
    <source>
        <strain evidence="6">MAG 2441</strain>
    </source>
</reference>
<dbReference type="PROSITE" id="PS50113">
    <property type="entry name" value="PAC"/>
    <property type="match status" value="1"/>
</dbReference>
<dbReference type="InterPro" id="IPR043128">
    <property type="entry name" value="Rev_trsase/Diguanyl_cyclase"/>
</dbReference>
<keyword evidence="1" id="KW-0812">Transmembrane</keyword>
<dbReference type="Pfam" id="PF08448">
    <property type="entry name" value="PAS_4"/>
    <property type="match status" value="1"/>
</dbReference>
<dbReference type="AlphaFoldDB" id="A0AA95EYU1"/>
<dbReference type="InterPro" id="IPR035919">
    <property type="entry name" value="EAL_sf"/>
</dbReference>
<dbReference type="InterPro" id="IPR001633">
    <property type="entry name" value="EAL_dom"/>
</dbReference>
<keyword evidence="1" id="KW-1133">Transmembrane helix</keyword>
<dbReference type="InterPro" id="IPR029787">
    <property type="entry name" value="Nucleotide_cyclase"/>
</dbReference>